<keyword evidence="3 7" id="KW-1133">Transmembrane helix</keyword>
<dbReference type="STRING" id="28573.A0A0U1LTG5"/>
<feature type="transmembrane region" description="Helical" evidence="7">
    <location>
        <begin position="231"/>
        <end position="253"/>
    </location>
</feature>
<dbReference type="Proteomes" id="UP000054383">
    <property type="component" value="Unassembled WGS sequence"/>
</dbReference>
<dbReference type="Pfam" id="PF20684">
    <property type="entry name" value="Fung_rhodopsin"/>
    <property type="match status" value="1"/>
</dbReference>
<proteinExistence type="inferred from homology"/>
<sequence>MSTAIASSLEARDAVSDTQRATVELWTLYAIGVAVTILRTFARVRSVGLGNLRLDDCLVWVAIIFYTAQTALAYNVGNVAHGLANNSMTTVQRAALSPESPEYNARVIGSKIQVAGWTTYTALINSLKLSMLAFYVRLTEGLGRRHQIPIYIGWFLVIGSFLASVITIFAACRPFHKNWQINPNPGRVCQPAISKPVIAATFAGNLVTDPYLIFIPVPILWQSSLKLLKKIAATIILGAGVFVLVCATLKSVFLLADPDDGAQLADEWGTRETFVAVITTNLPMIFHLIRVWLSKVFGSRFQSSQKTSKSPLDGFRGGSYYTNRKGRSPANTNPITINMTFTESEERMMEDVRMQNLKSSPASASESPASNAIMVSNQIEVTHETRSSQHSQNSTQDVHDVW</sequence>
<keyword evidence="10" id="KW-1185">Reference proteome</keyword>
<dbReference type="AlphaFoldDB" id="A0A0U1LTG5"/>
<comment type="similarity">
    <text evidence="5">Belongs to the SAT4 family.</text>
</comment>
<dbReference type="InterPro" id="IPR052337">
    <property type="entry name" value="SAT4-like"/>
</dbReference>
<comment type="subcellular location">
    <subcellularLocation>
        <location evidence="1">Membrane</location>
        <topology evidence="1">Multi-pass membrane protein</topology>
    </subcellularLocation>
</comment>
<evidence type="ECO:0000313" key="9">
    <source>
        <dbReference type="EMBL" id="CRG86688.1"/>
    </source>
</evidence>
<gene>
    <name evidence="9" type="ORF">PISL3812_03698</name>
</gene>
<feature type="transmembrane region" description="Helical" evidence="7">
    <location>
        <begin position="148"/>
        <end position="176"/>
    </location>
</feature>
<evidence type="ECO:0000256" key="2">
    <source>
        <dbReference type="ARBA" id="ARBA00022692"/>
    </source>
</evidence>
<dbReference type="PANTHER" id="PTHR33048:SF105">
    <property type="match status" value="1"/>
</dbReference>
<feature type="domain" description="Rhodopsin" evidence="8">
    <location>
        <begin position="39"/>
        <end position="290"/>
    </location>
</feature>
<keyword evidence="4 7" id="KW-0472">Membrane</keyword>
<dbReference type="InterPro" id="IPR049326">
    <property type="entry name" value="Rhodopsin_dom_fungi"/>
</dbReference>
<organism evidence="9 10">
    <name type="scientific">Talaromyces islandicus</name>
    <name type="common">Penicillium islandicum</name>
    <dbReference type="NCBI Taxonomy" id="28573"/>
    <lineage>
        <taxon>Eukaryota</taxon>
        <taxon>Fungi</taxon>
        <taxon>Dikarya</taxon>
        <taxon>Ascomycota</taxon>
        <taxon>Pezizomycotina</taxon>
        <taxon>Eurotiomycetes</taxon>
        <taxon>Eurotiomycetidae</taxon>
        <taxon>Eurotiales</taxon>
        <taxon>Trichocomaceae</taxon>
        <taxon>Talaromyces</taxon>
        <taxon>Talaromyces sect. Islandici</taxon>
    </lineage>
</organism>
<feature type="region of interest" description="Disordered" evidence="6">
    <location>
        <begin position="382"/>
        <end position="402"/>
    </location>
</feature>
<evidence type="ECO:0000313" key="10">
    <source>
        <dbReference type="Proteomes" id="UP000054383"/>
    </source>
</evidence>
<feature type="transmembrane region" description="Helical" evidence="7">
    <location>
        <begin position="273"/>
        <end position="293"/>
    </location>
</feature>
<dbReference type="EMBL" id="CVMT01000002">
    <property type="protein sequence ID" value="CRG86688.1"/>
    <property type="molecule type" value="Genomic_DNA"/>
</dbReference>
<evidence type="ECO:0000256" key="3">
    <source>
        <dbReference type="ARBA" id="ARBA00022989"/>
    </source>
</evidence>
<name>A0A0U1LTG5_TALIS</name>
<feature type="transmembrane region" description="Helical" evidence="7">
    <location>
        <begin position="57"/>
        <end position="77"/>
    </location>
</feature>
<evidence type="ECO:0000256" key="1">
    <source>
        <dbReference type="ARBA" id="ARBA00004141"/>
    </source>
</evidence>
<evidence type="ECO:0000256" key="4">
    <source>
        <dbReference type="ARBA" id="ARBA00023136"/>
    </source>
</evidence>
<evidence type="ECO:0000256" key="7">
    <source>
        <dbReference type="SAM" id="Phobius"/>
    </source>
</evidence>
<evidence type="ECO:0000256" key="5">
    <source>
        <dbReference type="ARBA" id="ARBA00038359"/>
    </source>
</evidence>
<dbReference type="OrthoDB" id="2988756at2759"/>
<keyword evidence="2 7" id="KW-0812">Transmembrane</keyword>
<feature type="transmembrane region" description="Helical" evidence="7">
    <location>
        <begin position="26"/>
        <end position="45"/>
    </location>
</feature>
<accession>A0A0U1LTG5</accession>
<evidence type="ECO:0000256" key="6">
    <source>
        <dbReference type="SAM" id="MobiDB-lite"/>
    </source>
</evidence>
<feature type="transmembrane region" description="Helical" evidence="7">
    <location>
        <begin position="117"/>
        <end position="136"/>
    </location>
</feature>
<dbReference type="PANTHER" id="PTHR33048">
    <property type="entry name" value="PTH11-LIKE INTEGRAL MEMBRANE PROTEIN (AFU_ORTHOLOGUE AFUA_5G11245)"/>
    <property type="match status" value="1"/>
</dbReference>
<dbReference type="GO" id="GO:0016020">
    <property type="term" value="C:membrane"/>
    <property type="evidence" value="ECO:0007669"/>
    <property type="project" value="UniProtKB-SubCell"/>
</dbReference>
<evidence type="ECO:0000259" key="8">
    <source>
        <dbReference type="Pfam" id="PF20684"/>
    </source>
</evidence>
<feature type="compositionally biased region" description="Low complexity" evidence="6">
    <location>
        <begin position="359"/>
        <end position="371"/>
    </location>
</feature>
<dbReference type="OMA" id="WGVREAF"/>
<reference evidence="9 10" key="1">
    <citation type="submission" date="2015-04" db="EMBL/GenBank/DDBJ databases">
        <authorList>
            <person name="Syromyatnikov M.Y."/>
            <person name="Popov V.N."/>
        </authorList>
    </citation>
    <scope>NUCLEOTIDE SEQUENCE [LARGE SCALE GENOMIC DNA]</scope>
    <source>
        <strain evidence="9">WF-38-12</strain>
    </source>
</reference>
<protein>
    <recommendedName>
        <fullName evidence="8">Rhodopsin domain-containing protein</fullName>
    </recommendedName>
</protein>
<feature type="region of interest" description="Disordered" evidence="6">
    <location>
        <begin position="352"/>
        <end position="371"/>
    </location>
</feature>